<evidence type="ECO:0000313" key="1">
    <source>
        <dbReference type="EMBL" id="BAY71639.1"/>
    </source>
</evidence>
<name>A0A1Z4KRM2_ANAVA</name>
<sequence length="59" mass="6716">MNTNFSLVNFFSFIKDNNKDLNPDHYQIAFRQNGLGVKIVLKYIQGNPDKETVVGEIGL</sequence>
<proteinExistence type="predicted"/>
<evidence type="ECO:0000313" key="2">
    <source>
        <dbReference type="Proteomes" id="UP000217507"/>
    </source>
</evidence>
<reference evidence="1 2" key="1">
    <citation type="submission" date="2017-06" db="EMBL/GenBank/DDBJ databases">
        <title>Genome sequencing of cyanobaciteial culture collection at National Institute for Environmental Studies (NIES).</title>
        <authorList>
            <person name="Hirose Y."/>
            <person name="Shimura Y."/>
            <person name="Fujisawa T."/>
            <person name="Nakamura Y."/>
            <person name="Kawachi M."/>
        </authorList>
    </citation>
    <scope>NUCLEOTIDE SEQUENCE [LARGE SCALE GENOMIC DNA]</scope>
    <source>
        <strain evidence="1 2">NIES-23</strain>
    </source>
</reference>
<accession>A0A1Z4KRM2</accession>
<dbReference type="Proteomes" id="UP000217507">
    <property type="component" value="Chromosome"/>
</dbReference>
<dbReference type="EMBL" id="AP018216">
    <property type="protein sequence ID" value="BAY71639.1"/>
    <property type="molecule type" value="Genomic_DNA"/>
</dbReference>
<dbReference type="AlphaFoldDB" id="A0A1Z4KRM2"/>
<organism evidence="1 2">
    <name type="scientific">Trichormus variabilis NIES-23</name>
    <dbReference type="NCBI Taxonomy" id="1973479"/>
    <lineage>
        <taxon>Bacteria</taxon>
        <taxon>Bacillati</taxon>
        <taxon>Cyanobacteriota</taxon>
        <taxon>Cyanophyceae</taxon>
        <taxon>Nostocales</taxon>
        <taxon>Nostocaceae</taxon>
        <taxon>Trichormus</taxon>
    </lineage>
</organism>
<protein>
    <submittedName>
        <fullName evidence="1">Uncharacterized protein</fullName>
    </submittedName>
</protein>
<gene>
    <name evidence="1" type="ORF">NIES23_44590</name>
</gene>